<accession>A0A512C2I5</accession>
<evidence type="ECO:0000313" key="1">
    <source>
        <dbReference type="EMBL" id="GEO18420.1"/>
    </source>
</evidence>
<proteinExistence type="predicted"/>
<dbReference type="Proteomes" id="UP000321085">
    <property type="component" value="Unassembled WGS sequence"/>
</dbReference>
<organism evidence="1 2">
    <name type="scientific">Microvirga aerophila</name>
    <dbReference type="NCBI Taxonomy" id="670291"/>
    <lineage>
        <taxon>Bacteria</taxon>
        <taxon>Pseudomonadati</taxon>
        <taxon>Pseudomonadota</taxon>
        <taxon>Alphaproteobacteria</taxon>
        <taxon>Hyphomicrobiales</taxon>
        <taxon>Methylobacteriaceae</taxon>
        <taxon>Microvirga</taxon>
    </lineage>
</organism>
<evidence type="ECO:0000313" key="2">
    <source>
        <dbReference type="Proteomes" id="UP000321085"/>
    </source>
</evidence>
<dbReference type="EMBL" id="BJYU01000190">
    <property type="protein sequence ID" value="GEO18420.1"/>
    <property type="molecule type" value="Genomic_DNA"/>
</dbReference>
<comment type="caution">
    <text evidence="1">The sequence shown here is derived from an EMBL/GenBank/DDBJ whole genome shotgun (WGS) entry which is preliminary data.</text>
</comment>
<keyword evidence="2" id="KW-1185">Reference proteome</keyword>
<evidence type="ECO:0008006" key="3">
    <source>
        <dbReference type="Google" id="ProtNLM"/>
    </source>
</evidence>
<dbReference type="AlphaFoldDB" id="A0A512C2I5"/>
<gene>
    <name evidence="1" type="ORF">MAE02_61160</name>
</gene>
<name>A0A512C2I5_9HYPH</name>
<protein>
    <recommendedName>
        <fullName evidence="3">Recombinase domain-containing protein</fullName>
    </recommendedName>
</protein>
<reference evidence="1 2" key="1">
    <citation type="submission" date="2019-07" db="EMBL/GenBank/DDBJ databases">
        <title>Whole genome shotgun sequence of Microvirga aerophila NBRC 106136.</title>
        <authorList>
            <person name="Hosoyama A."/>
            <person name="Uohara A."/>
            <person name="Ohji S."/>
            <person name="Ichikawa N."/>
        </authorList>
    </citation>
    <scope>NUCLEOTIDE SEQUENCE [LARGE SCALE GENOMIC DNA]</scope>
    <source>
        <strain evidence="1 2">NBRC 106136</strain>
    </source>
</reference>
<sequence length="97" mass="10431">MQPSWHEIGKFPGTPLNLPALAKAGAKKARVTARIQKADGRASDLAPIIEELRASSAVSLRQIAAELNAKGIRTARVTRGQNWTAIQGSRIMERTGT</sequence>